<feature type="domain" description="Peptidase S49 N-terminal proteobacteria" evidence="12">
    <location>
        <begin position="52"/>
        <end position="201"/>
    </location>
</feature>
<keyword evidence="8 10" id="KW-1133">Transmembrane helix</keyword>
<gene>
    <name evidence="13" type="ORF">ALQ77_05184</name>
</gene>
<dbReference type="CDD" id="cd07023">
    <property type="entry name" value="S49_Sppa_N_C"/>
    <property type="match status" value="1"/>
</dbReference>
<evidence type="ECO:0000256" key="4">
    <source>
        <dbReference type="ARBA" id="ARBA00022670"/>
    </source>
</evidence>
<keyword evidence="6" id="KW-0378">Hydrolase</keyword>
<feature type="domain" description="Peptidase S49" evidence="11">
    <location>
        <begin position="204"/>
        <end position="352"/>
    </location>
</feature>
<dbReference type="PANTHER" id="PTHR42987:SF4">
    <property type="entry name" value="PROTEASE SOHB-RELATED"/>
    <property type="match status" value="1"/>
</dbReference>
<evidence type="ECO:0000313" key="13">
    <source>
        <dbReference type="EMBL" id="RMM48986.1"/>
    </source>
</evidence>
<dbReference type="Pfam" id="PF01343">
    <property type="entry name" value="Peptidase_S49"/>
    <property type="match status" value="1"/>
</dbReference>
<organism evidence="13 14">
    <name type="scientific">Pseudomonas corrugata</name>
    <dbReference type="NCBI Taxonomy" id="47879"/>
    <lineage>
        <taxon>Bacteria</taxon>
        <taxon>Pseudomonadati</taxon>
        <taxon>Pseudomonadota</taxon>
        <taxon>Gammaproteobacteria</taxon>
        <taxon>Pseudomonadales</taxon>
        <taxon>Pseudomonadaceae</taxon>
        <taxon>Pseudomonas</taxon>
    </lineage>
</organism>
<dbReference type="STRING" id="47879.AXG94_25740"/>
<sequence length="393" mass="43422">MKCPLQPCPAGAGLKVTTGFPAGSDAGAWVCWERLESAVERRVENQLGVIVEFFIEYAGFLAKTVTLVIAILVVLASFAALRSKGRRKAAGQLQVSKLNDFYKGLRERLEQTLLDKDQLKALRKSEGKAEKAQKKQKEKPAAKTRVFVLDFDGDIKASATESLRHEITALLTLATPKDEVVLRLESGGGMVHSYGLASSQLARIRQAGIPLTVCIDKVAASGGYMMACIGEKIISAPFAILGSIGVVAQLPNVNRLLKKHDIDFEVLTAGEYKRTLTVFGENTEKGREKFQQDLDITHDLFKNFVSNYRPQLAIDEVATGEVWLGVAALGKHLVDELKTSDEYLADRAKSAELYHLHYAERKSLQERVGMAASGSVDRVLLSWWSRLTQQRFW</sequence>
<evidence type="ECO:0000256" key="3">
    <source>
        <dbReference type="ARBA" id="ARBA00022475"/>
    </source>
</evidence>
<comment type="subcellular location">
    <subcellularLocation>
        <location evidence="1">Cell membrane</location>
    </subcellularLocation>
</comment>
<dbReference type="NCBIfam" id="NF008745">
    <property type="entry name" value="PRK11778.1"/>
    <property type="match status" value="1"/>
</dbReference>
<evidence type="ECO:0008006" key="15">
    <source>
        <dbReference type="Google" id="ProtNLM"/>
    </source>
</evidence>
<keyword evidence="9 10" id="KW-0472">Membrane</keyword>
<evidence type="ECO:0000256" key="5">
    <source>
        <dbReference type="ARBA" id="ARBA00022692"/>
    </source>
</evidence>
<dbReference type="InterPro" id="IPR029045">
    <property type="entry name" value="ClpP/crotonase-like_dom_sf"/>
</dbReference>
<reference evidence="13 14" key="1">
    <citation type="submission" date="2018-08" db="EMBL/GenBank/DDBJ databases">
        <title>Recombination of ecologically and evolutionarily significant loci maintains genetic cohesion in the Pseudomonas syringae species complex.</title>
        <authorList>
            <person name="Dillon M."/>
            <person name="Thakur S."/>
            <person name="Almeida R.N.D."/>
            <person name="Weir B.S."/>
            <person name="Guttman D.S."/>
        </authorList>
    </citation>
    <scope>NUCLEOTIDE SEQUENCE [LARGE SCALE GENOMIC DNA]</scope>
    <source>
        <strain evidence="13 14">NCPPB2445</strain>
    </source>
</reference>
<dbReference type="PANTHER" id="PTHR42987">
    <property type="entry name" value="PEPTIDASE S49"/>
    <property type="match status" value="1"/>
</dbReference>
<evidence type="ECO:0000256" key="7">
    <source>
        <dbReference type="ARBA" id="ARBA00022825"/>
    </source>
</evidence>
<dbReference type="SUPFAM" id="SSF52096">
    <property type="entry name" value="ClpP/crotonase"/>
    <property type="match status" value="1"/>
</dbReference>
<evidence type="ECO:0000256" key="8">
    <source>
        <dbReference type="ARBA" id="ARBA00022989"/>
    </source>
</evidence>
<evidence type="ECO:0000256" key="2">
    <source>
        <dbReference type="ARBA" id="ARBA00008683"/>
    </source>
</evidence>
<dbReference type="AlphaFoldDB" id="A0A3M3EJS0"/>
<feature type="transmembrane region" description="Helical" evidence="10">
    <location>
        <begin position="60"/>
        <end position="81"/>
    </location>
</feature>
<dbReference type="Pfam" id="PF08496">
    <property type="entry name" value="Peptidase_S49_N"/>
    <property type="match status" value="1"/>
</dbReference>
<evidence type="ECO:0000259" key="11">
    <source>
        <dbReference type="Pfam" id="PF01343"/>
    </source>
</evidence>
<proteinExistence type="inferred from homology"/>
<evidence type="ECO:0000256" key="6">
    <source>
        <dbReference type="ARBA" id="ARBA00022801"/>
    </source>
</evidence>
<evidence type="ECO:0000313" key="14">
    <source>
        <dbReference type="Proteomes" id="UP000270661"/>
    </source>
</evidence>
<comment type="similarity">
    <text evidence="2">Belongs to the peptidase S49 family.</text>
</comment>
<keyword evidence="14" id="KW-1185">Reference proteome</keyword>
<keyword evidence="5 10" id="KW-0812">Transmembrane</keyword>
<evidence type="ECO:0000259" key="12">
    <source>
        <dbReference type="Pfam" id="PF08496"/>
    </source>
</evidence>
<evidence type="ECO:0000256" key="1">
    <source>
        <dbReference type="ARBA" id="ARBA00004236"/>
    </source>
</evidence>
<evidence type="ECO:0000256" key="9">
    <source>
        <dbReference type="ARBA" id="ARBA00023136"/>
    </source>
</evidence>
<name>A0A3M3EJS0_9PSED</name>
<dbReference type="InterPro" id="IPR047272">
    <property type="entry name" value="S49_SppA_C"/>
</dbReference>
<dbReference type="InterPro" id="IPR002142">
    <property type="entry name" value="Peptidase_S49"/>
</dbReference>
<accession>A0A3M3EJS0</accession>
<dbReference type="Gene3D" id="3.90.226.10">
    <property type="entry name" value="2-enoyl-CoA Hydratase, Chain A, domain 1"/>
    <property type="match status" value="1"/>
</dbReference>
<dbReference type="GO" id="GO:0005886">
    <property type="term" value="C:plasma membrane"/>
    <property type="evidence" value="ECO:0007669"/>
    <property type="project" value="UniProtKB-SubCell"/>
</dbReference>
<protein>
    <recommendedName>
        <fullName evidence="15">Peptidase S49 domain-containing protein</fullName>
    </recommendedName>
</protein>
<dbReference type="GO" id="GO:0004252">
    <property type="term" value="F:serine-type endopeptidase activity"/>
    <property type="evidence" value="ECO:0007669"/>
    <property type="project" value="InterPro"/>
</dbReference>
<keyword evidence="3" id="KW-1003">Cell membrane</keyword>
<dbReference type="Gene3D" id="6.20.330.10">
    <property type="match status" value="1"/>
</dbReference>
<dbReference type="InterPro" id="IPR013703">
    <property type="entry name" value="Peptidase_S49_N_proteobac"/>
</dbReference>
<evidence type="ECO:0000256" key="10">
    <source>
        <dbReference type="SAM" id="Phobius"/>
    </source>
</evidence>
<dbReference type="Proteomes" id="UP000270661">
    <property type="component" value="Unassembled WGS sequence"/>
</dbReference>
<dbReference type="EMBL" id="RBOJ01000077">
    <property type="protein sequence ID" value="RMM48986.1"/>
    <property type="molecule type" value="Genomic_DNA"/>
</dbReference>
<keyword evidence="7" id="KW-0720">Serine protease</keyword>
<dbReference type="GO" id="GO:0006508">
    <property type="term" value="P:proteolysis"/>
    <property type="evidence" value="ECO:0007669"/>
    <property type="project" value="UniProtKB-KW"/>
</dbReference>
<comment type="caution">
    <text evidence="13">The sequence shown here is derived from an EMBL/GenBank/DDBJ whole genome shotgun (WGS) entry which is preliminary data.</text>
</comment>
<keyword evidence="4" id="KW-0645">Protease</keyword>